<comment type="function">
    <text evidence="9">This protein is an aporepressor. When complexed with L-tryptophan it binds the operator region of the trp operon (5'-ACTAGT-'3') and prevents the initiation of transcription. The complex also regulates trp repressor biosynthesis by binding to its regulatory region.</text>
</comment>
<dbReference type="PANTHER" id="PTHR38025">
    <property type="entry name" value="TRP OPERON REPRESSOR"/>
    <property type="match status" value="1"/>
</dbReference>
<dbReference type="GO" id="GO:0005737">
    <property type="term" value="C:cytoplasm"/>
    <property type="evidence" value="ECO:0007669"/>
    <property type="project" value="UniProtKB-SubCell"/>
</dbReference>
<evidence type="ECO:0000313" key="13">
    <source>
        <dbReference type="Proteomes" id="UP000281391"/>
    </source>
</evidence>
<evidence type="ECO:0000256" key="8">
    <source>
        <dbReference type="ARBA" id="ARBA00023163"/>
    </source>
</evidence>
<evidence type="ECO:0000256" key="1">
    <source>
        <dbReference type="ARBA" id="ARBA00004496"/>
    </source>
</evidence>
<dbReference type="InterPro" id="IPR000831">
    <property type="entry name" value="Trp_repress"/>
</dbReference>
<feature type="compositionally biased region" description="Low complexity" evidence="11">
    <location>
        <begin position="95"/>
        <end position="106"/>
    </location>
</feature>
<dbReference type="Proteomes" id="UP000281391">
    <property type="component" value="Chromosome"/>
</dbReference>
<dbReference type="NCBIfam" id="TIGR01321">
    <property type="entry name" value="TrpR"/>
    <property type="match status" value="1"/>
</dbReference>
<evidence type="ECO:0000256" key="10">
    <source>
        <dbReference type="NCBIfam" id="TIGR01321"/>
    </source>
</evidence>
<organism evidence="12 13">
    <name type="scientific">Serratia odorifera</name>
    <dbReference type="NCBI Taxonomy" id="618"/>
    <lineage>
        <taxon>Bacteria</taxon>
        <taxon>Pseudomonadati</taxon>
        <taxon>Pseudomonadota</taxon>
        <taxon>Gammaproteobacteria</taxon>
        <taxon>Enterobacterales</taxon>
        <taxon>Yersiniaceae</taxon>
        <taxon>Serratia</taxon>
    </lineage>
</organism>
<keyword evidence="5" id="KW-0678">Repressor</keyword>
<dbReference type="GO" id="GO:0043565">
    <property type="term" value="F:sequence-specific DNA binding"/>
    <property type="evidence" value="ECO:0007669"/>
    <property type="project" value="UniProtKB-UniRule"/>
</dbReference>
<accession>A0A447KM83</accession>
<dbReference type="PANTHER" id="PTHR38025:SF1">
    <property type="entry name" value="TRP OPERON REPRESSOR"/>
    <property type="match status" value="1"/>
</dbReference>
<dbReference type="AlphaFoldDB" id="A0A447KM83"/>
<protein>
    <recommendedName>
        <fullName evidence="3 10">Trp operon repressor</fullName>
    </recommendedName>
</protein>
<sequence length="139" mass="15414">MTQLSLNDPALSEQGNEDWLRFVALLQNAFDQDLHQPLMQLLLTPDERTALGTRVRIIQELMRGEMSQRELKNELGGRDCHDNPWLQQPEGGTAGAQAMAGTATAGRSTVAPRPGGLLIRGTGDVVLVNRINERHQRQH</sequence>
<dbReference type="InterPro" id="IPR038116">
    <property type="entry name" value="TrpR-like_sf"/>
</dbReference>
<evidence type="ECO:0000256" key="4">
    <source>
        <dbReference type="ARBA" id="ARBA00022490"/>
    </source>
</evidence>
<dbReference type="EMBL" id="LR134117">
    <property type="protein sequence ID" value="VDZ52832.1"/>
    <property type="molecule type" value="Genomic_DNA"/>
</dbReference>
<dbReference type="GO" id="GO:0003700">
    <property type="term" value="F:DNA-binding transcription factor activity"/>
    <property type="evidence" value="ECO:0007669"/>
    <property type="project" value="UniProtKB-UniRule"/>
</dbReference>
<evidence type="ECO:0000256" key="7">
    <source>
        <dbReference type="ARBA" id="ARBA00023125"/>
    </source>
</evidence>
<dbReference type="Gene3D" id="1.10.1270.10">
    <property type="entry name" value="TrpR-like"/>
    <property type="match status" value="1"/>
</dbReference>
<dbReference type="SUPFAM" id="SSF48295">
    <property type="entry name" value="TrpR-like"/>
    <property type="match status" value="1"/>
</dbReference>
<evidence type="ECO:0000256" key="6">
    <source>
        <dbReference type="ARBA" id="ARBA00023015"/>
    </source>
</evidence>
<name>A0A447KM83_SEROD</name>
<evidence type="ECO:0000256" key="5">
    <source>
        <dbReference type="ARBA" id="ARBA00022491"/>
    </source>
</evidence>
<evidence type="ECO:0000256" key="3">
    <source>
        <dbReference type="ARBA" id="ARBA00020177"/>
    </source>
</evidence>
<evidence type="ECO:0000256" key="9">
    <source>
        <dbReference type="ARBA" id="ARBA00025375"/>
    </source>
</evidence>
<reference evidence="12 13" key="1">
    <citation type="submission" date="2018-12" db="EMBL/GenBank/DDBJ databases">
        <authorList>
            <consortium name="Pathogen Informatics"/>
        </authorList>
    </citation>
    <scope>NUCLEOTIDE SEQUENCE [LARGE SCALE GENOMIC DNA]</scope>
    <source>
        <strain evidence="12 13">NCTC11214</strain>
    </source>
</reference>
<evidence type="ECO:0000256" key="2">
    <source>
        <dbReference type="ARBA" id="ARBA00007027"/>
    </source>
</evidence>
<evidence type="ECO:0000256" key="11">
    <source>
        <dbReference type="SAM" id="MobiDB-lite"/>
    </source>
</evidence>
<dbReference type="InterPro" id="IPR013335">
    <property type="entry name" value="Trp_repress_bac"/>
</dbReference>
<keyword evidence="4" id="KW-0963">Cytoplasm</keyword>
<evidence type="ECO:0000313" key="12">
    <source>
        <dbReference type="EMBL" id="VDZ52832.1"/>
    </source>
</evidence>
<dbReference type="InterPro" id="IPR010921">
    <property type="entry name" value="Trp_repressor/repl_initiator"/>
</dbReference>
<comment type="similarity">
    <text evidence="2">Belongs to the TrpR family.</text>
</comment>
<dbReference type="KEGG" id="sof:NCTC11214_00858"/>
<keyword evidence="6" id="KW-0805">Transcription regulation</keyword>
<gene>
    <name evidence="12" type="primary">trpR</name>
    <name evidence="12" type="ORF">NCTC11214_00858</name>
</gene>
<dbReference type="Pfam" id="PF01371">
    <property type="entry name" value="Trp_repressor"/>
    <property type="match status" value="1"/>
</dbReference>
<comment type="subcellular location">
    <subcellularLocation>
        <location evidence="1">Cytoplasm</location>
    </subcellularLocation>
</comment>
<keyword evidence="7" id="KW-0238">DNA-binding</keyword>
<proteinExistence type="inferred from homology"/>
<feature type="region of interest" description="Disordered" evidence="11">
    <location>
        <begin position="89"/>
        <end position="115"/>
    </location>
</feature>
<keyword evidence="8" id="KW-0804">Transcription</keyword>